<proteinExistence type="predicted"/>
<organism evidence="1 2">
    <name type="scientific">Methylophaga thiooxydans</name>
    <dbReference type="NCBI Taxonomy" id="392484"/>
    <lineage>
        <taxon>Bacteria</taxon>
        <taxon>Pseudomonadati</taxon>
        <taxon>Pseudomonadota</taxon>
        <taxon>Gammaproteobacteria</taxon>
        <taxon>Thiotrichales</taxon>
        <taxon>Piscirickettsiaceae</taxon>
        <taxon>Methylophaga</taxon>
    </lineage>
</organism>
<sequence length="42" mass="4603">MSGQTYKADTRILVKDIKGSKKVNSQTKTAALKTVLPLVKIK</sequence>
<gene>
    <name evidence="1" type="ORF">LP43_1300</name>
</gene>
<evidence type="ECO:0000313" key="1">
    <source>
        <dbReference type="EMBL" id="KGM06808.1"/>
    </source>
</evidence>
<dbReference type="Proteomes" id="UP000029999">
    <property type="component" value="Unassembled WGS sequence"/>
</dbReference>
<evidence type="ECO:0000313" key="2">
    <source>
        <dbReference type="Proteomes" id="UP000029999"/>
    </source>
</evidence>
<name>A0A0A0BE62_9GAMM</name>
<reference evidence="1 2" key="1">
    <citation type="submission" date="2014-09" db="EMBL/GenBank/DDBJ databases">
        <authorList>
            <person name="Grob C."/>
            <person name="Taubert M."/>
            <person name="Howat A.M."/>
            <person name="Burns O.J."/>
            <person name="Dixon J.L."/>
            <person name="Chen Y."/>
            <person name="Murrell J.C."/>
        </authorList>
    </citation>
    <scope>NUCLEOTIDE SEQUENCE [LARGE SCALE GENOMIC DNA]</scope>
    <source>
        <strain evidence="1">L4</strain>
    </source>
</reference>
<dbReference type="EMBL" id="JRQD01000003">
    <property type="protein sequence ID" value="KGM06808.1"/>
    <property type="molecule type" value="Genomic_DNA"/>
</dbReference>
<dbReference type="AlphaFoldDB" id="A0A0A0BE62"/>
<protein>
    <submittedName>
        <fullName evidence="1">Uncharacterized protein</fullName>
    </submittedName>
</protein>
<comment type="caution">
    <text evidence="1">The sequence shown here is derived from an EMBL/GenBank/DDBJ whole genome shotgun (WGS) entry which is preliminary data.</text>
</comment>
<accession>A0A0A0BE62</accession>